<dbReference type="CDD" id="cd05687">
    <property type="entry name" value="S1_RPS1_repeat_ec1_hs1"/>
    <property type="match status" value="1"/>
</dbReference>
<dbReference type="InterPro" id="IPR050437">
    <property type="entry name" value="Ribos_protein_bS1-like"/>
</dbReference>
<evidence type="ECO:0000256" key="3">
    <source>
        <dbReference type="ARBA" id="ARBA00023274"/>
    </source>
</evidence>
<comment type="function">
    <text evidence="4">Binds mRNA; thus facilitating recognition of the initiation point. It is needed to translate mRNA with a short Shine-Dalgarno (SD) purine-rich sequence.</text>
</comment>
<feature type="domain" description="S1 motif" evidence="6">
    <location>
        <begin position="242"/>
        <end position="310"/>
    </location>
</feature>
<keyword evidence="8" id="KW-1185">Reference proteome</keyword>
<feature type="region of interest" description="Disordered" evidence="5">
    <location>
        <begin position="402"/>
        <end position="473"/>
    </location>
</feature>
<feature type="domain" description="S1 motif" evidence="6">
    <location>
        <begin position="65"/>
        <end position="138"/>
    </location>
</feature>
<dbReference type="STRING" id="1121925.SAMN02746011_00473"/>
<name>A0A1T4JZD7_9LACT</name>
<evidence type="ECO:0000313" key="8">
    <source>
        <dbReference type="Proteomes" id="UP000189941"/>
    </source>
</evidence>
<dbReference type="PROSITE" id="PS50126">
    <property type="entry name" value="S1"/>
    <property type="match status" value="4"/>
</dbReference>
<dbReference type="PANTHER" id="PTHR10724:SF7">
    <property type="entry name" value="SMALL RIBOSOMAL SUBUNIT PROTEIN BS1C"/>
    <property type="match status" value="1"/>
</dbReference>
<dbReference type="CDD" id="cd05688">
    <property type="entry name" value="S1_RPS1_repeat_ec3"/>
    <property type="match status" value="1"/>
</dbReference>
<feature type="compositionally biased region" description="Acidic residues" evidence="5">
    <location>
        <begin position="10"/>
        <end position="32"/>
    </location>
</feature>
<dbReference type="SUPFAM" id="SSF50249">
    <property type="entry name" value="Nucleic acid-binding proteins"/>
    <property type="match status" value="4"/>
</dbReference>
<dbReference type="GO" id="GO:0006412">
    <property type="term" value="P:translation"/>
    <property type="evidence" value="ECO:0007669"/>
    <property type="project" value="TreeGrafter"/>
</dbReference>
<dbReference type="AlphaFoldDB" id="A0A1T4JZD7"/>
<feature type="region of interest" description="Disordered" evidence="5">
    <location>
        <begin position="1"/>
        <end position="42"/>
    </location>
</feature>
<keyword evidence="2 7" id="KW-0689">Ribosomal protein</keyword>
<dbReference type="Proteomes" id="UP000189941">
    <property type="component" value="Unassembled WGS sequence"/>
</dbReference>
<proteinExistence type="inferred from homology"/>
<reference evidence="8" key="1">
    <citation type="submission" date="2017-02" db="EMBL/GenBank/DDBJ databases">
        <authorList>
            <person name="Varghese N."/>
            <person name="Submissions S."/>
        </authorList>
    </citation>
    <scope>NUCLEOTIDE SEQUENCE [LARGE SCALE GENOMIC DNA]</scope>
    <source>
        <strain evidence="8">DSM 15739</strain>
    </source>
</reference>
<dbReference type="InterPro" id="IPR035104">
    <property type="entry name" value="Ribosomal_protein_S1-like"/>
</dbReference>
<dbReference type="SMART" id="SM00316">
    <property type="entry name" value="S1"/>
    <property type="match status" value="4"/>
</dbReference>
<feature type="domain" description="S1 motif" evidence="6">
    <location>
        <begin position="327"/>
        <end position="396"/>
    </location>
</feature>
<accession>A0A1T4JZD7</accession>
<dbReference type="FunFam" id="2.40.50.140:FF:000103">
    <property type="entry name" value="protein RRP5 homolog"/>
    <property type="match status" value="1"/>
</dbReference>
<keyword evidence="3" id="KW-0687">Ribonucleoprotein</keyword>
<dbReference type="NCBIfam" id="NF005208">
    <property type="entry name" value="PRK06676.1"/>
    <property type="match status" value="1"/>
</dbReference>
<comment type="similarity">
    <text evidence="1">Belongs to the bacterial ribosomal protein bS1 family.</text>
</comment>
<dbReference type="CDD" id="cd04465">
    <property type="entry name" value="S1_RPS1_repeat_ec2_hs2"/>
    <property type="match status" value="1"/>
</dbReference>
<gene>
    <name evidence="7" type="ORF">SAMN02746011_00473</name>
</gene>
<evidence type="ECO:0000259" key="6">
    <source>
        <dbReference type="PROSITE" id="PS50126"/>
    </source>
</evidence>
<dbReference type="GO" id="GO:0022627">
    <property type="term" value="C:cytosolic small ribosomal subunit"/>
    <property type="evidence" value="ECO:0007669"/>
    <property type="project" value="TreeGrafter"/>
</dbReference>
<dbReference type="GO" id="GO:0003735">
    <property type="term" value="F:structural constituent of ribosome"/>
    <property type="evidence" value="ECO:0007669"/>
    <property type="project" value="TreeGrafter"/>
</dbReference>
<organism evidence="7 8">
    <name type="scientific">Globicatella sulfidifaciens DSM 15739</name>
    <dbReference type="NCBI Taxonomy" id="1121925"/>
    <lineage>
        <taxon>Bacteria</taxon>
        <taxon>Bacillati</taxon>
        <taxon>Bacillota</taxon>
        <taxon>Bacilli</taxon>
        <taxon>Lactobacillales</taxon>
        <taxon>Aerococcaceae</taxon>
        <taxon>Globicatella</taxon>
    </lineage>
</organism>
<dbReference type="InterPro" id="IPR003029">
    <property type="entry name" value="S1_domain"/>
</dbReference>
<feature type="domain" description="S1 motif" evidence="6">
    <location>
        <begin position="156"/>
        <end position="221"/>
    </location>
</feature>
<protein>
    <submittedName>
        <fullName evidence="7">SSU ribosomal protein S1P</fullName>
    </submittedName>
</protein>
<feature type="compositionally biased region" description="Polar residues" evidence="5">
    <location>
        <begin position="422"/>
        <end position="454"/>
    </location>
</feature>
<dbReference type="PRINTS" id="PR00681">
    <property type="entry name" value="RIBOSOMALS1"/>
</dbReference>
<evidence type="ECO:0000256" key="5">
    <source>
        <dbReference type="SAM" id="MobiDB-lite"/>
    </source>
</evidence>
<evidence type="ECO:0000256" key="2">
    <source>
        <dbReference type="ARBA" id="ARBA00022980"/>
    </source>
</evidence>
<evidence type="ECO:0000256" key="1">
    <source>
        <dbReference type="ARBA" id="ARBA00006767"/>
    </source>
</evidence>
<dbReference type="FunFam" id="2.40.50.140:FF:000051">
    <property type="entry name" value="RNA-binding transcriptional accessory protein"/>
    <property type="match status" value="1"/>
</dbReference>
<dbReference type="PANTHER" id="PTHR10724">
    <property type="entry name" value="30S RIBOSOMAL PROTEIN S1"/>
    <property type="match status" value="1"/>
</dbReference>
<dbReference type="Gene3D" id="2.40.50.140">
    <property type="entry name" value="Nucleic acid-binding proteins"/>
    <property type="match status" value="4"/>
</dbReference>
<evidence type="ECO:0000313" key="7">
    <source>
        <dbReference type="EMBL" id="SJZ35479.1"/>
    </source>
</evidence>
<evidence type="ECO:0000256" key="4">
    <source>
        <dbReference type="ARBA" id="ARBA00025604"/>
    </source>
</evidence>
<dbReference type="Pfam" id="PF00575">
    <property type="entry name" value="S1"/>
    <property type="match status" value="4"/>
</dbReference>
<dbReference type="EMBL" id="FUWO01000003">
    <property type="protein sequence ID" value="SJZ35479.1"/>
    <property type="molecule type" value="Genomic_DNA"/>
</dbReference>
<dbReference type="InterPro" id="IPR012340">
    <property type="entry name" value="NA-bd_OB-fold"/>
</dbReference>
<dbReference type="GO" id="GO:0003729">
    <property type="term" value="F:mRNA binding"/>
    <property type="evidence" value="ECO:0007669"/>
    <property type="project" value="TreeGrafter"/>
</dbReference>
<dbReference type="OrthoDB" id="9804077at2"/>
<sequence>MSEVEKTEIEMTEVENTEVESTEVENTEVEETEVAKVEDTKEEEAPVVLETMEDALDSVIEIKIGDTVKGDVLAFDDNQVRVAIKESGGLEGVIPRNELSESSFEELSDIVSIGDEVELVVLKPIKDKENGNYLLSKKRVEAKKVWAELKEKADKGETIEAPVKDVVKGGLVVDAGVRGFVPASMVEDHFVEDFSPYKGQTLEFKIVEIDDMDNRLILSHKEIARAEREAKRAEILSNLEVDSIVEGKVARLTNFGAFIDLGGVDGLVHISRISHQHINKPSDALTIGDTVQVKVLSVDEEKGRISLSIKDTLPGPWDNIEEKASEGTVLKGTVKRLTDFGAFVEVFPGVEGLVHVSQIAHEHVASPADKLEEGQEIDVKVLSTDAENQRLSLSIKALLERPAQPGREEQAFTEGRAARPARSNNQRPRRNSGQARRQNNSNTKTTYSDSNDTGFTIGDVFGDLLDGFKPEGE</sequence>